<comment type="subcellular location">
    <subcellularLocation>
        <location evidence="1">Membrane</location>
        <topology evidence="1">Multi-pass membrane protein</topology>
    </subcellularLocation>
</comment>
<dbReference type="RefSeq" id="WP_076958362.1">
    <property type="nucleotide sequence ID" value="NZ_MLCO01000166.1"/>
</dbReference>
<evidence type="ECO:0000256" key="2">
    <source>
        <dbReference type="ARBA" id="ARBA00022692"/>
    </source>
</evidence>
<evidence type="ECO:0000259" key="6">
    <source>
        <dbReference type="Pfam" id="PF01957"/>
    </source>
</evidence>
<feature type="transmembrane region" description="Helical" evidence="5">
    <location>
        <begin position="47"/>
        <end position="67"/>
    </location>
</feature>
<dbReference type="PANTHER" id="PTHR33507">
    <property type="entry name" value="INNER MEMBRANE PROTEIN YBBJ"/>
    <property type="match status" value="1"/>
</dbReference>
<feature type="transmembrane region" description="Helical" evidence="5">
    <location>
        <begin position="7"/>
        <end position="35"/>
    </location>
</feature>
<evidence type="ECO:0000256" key="5">
    <source>
        <dbReference type="SAM" id="Phobius"/>
    </source>
</evidence>
<organism evidence="7 8">
    <name type="scientific">Teichococcus deserti</name>
    <dbReference type="NCBI Taxonomy" id="1817963"/>
    <lineage>
        <taxon>Bacteria</taxon>
        <taxon>Pseudomonadati</taxon>
        <taxon>Pseudomonadota</taxon>
        <taxon>Alphaproteobacteria</taxon>
        <taxon>Acetobacterales</taxon>
        <taxon>Roseomonadaceae</taxon>
        <taxon>Roseomonas</taxon>
    </lineage>
</organism>
<dbReference type="EMBL" id="MLCO01000166">
    <property type="protein sequence ID" value="ONG51411.1"/>
    <property type="molecule type" value="Genomic_DNA"/>
</dbReference>
<dbReference type="PANTHER" id="PTHR33507:SF3">
    <property type="entry name" value="INNER MEMBRANE PROTEIN YBBJ"/>
    <property type="match status" value="1"/>
</dbReference>
<keyword evidence="8" id="KW-1185">Reference proteome</keyword>
<proteinExistence type="predicted"/>
<dbReference type="GO" id="GO:0005886">
    <property type="term" value="C:plasma membrane"/>
    <property type="evidence" value="ECO:0007669"/>
    <property type="project" value="TreeGrafter"/>
</dbReference>
<feature type="domain" description="NfeD-like C-terminal" evidence="6">
    <location>
        <begin position="93"/>
        <end position="134"/>
    </location>
</feature>
<dbReference type="Proteomes" id="UP000188879">
    <property type="component" value="Unassembled WGS sequence"/>
</dbReference>
<reference evidence="7 8" key="1">
    <citation type="submission" date="2016-10" db="EMBL/GenBank/DDBJ databases">
        <title>Draft Genome sequence of Roseomonas sp. strain M3.</title>
        <authorList>
            <person name="Subhash Y."/>
            <person name="Lee S."/>
        </authorList>
    </citation>
    <scope>NUCLEOTIDE SEQUENCE [LARGE SCALE GENOMIC DNA]</scope>
    <source>
        <strain evidence="7 8">M3</strain>
    </source>
</reference>
<dbReference type="InterPro" id="IPR052165">
    <property type="entry name" value="Membrane_assoc_protease"/>
</dbReference>
<evidence type="ECO:0000256" key="4">
    <source>
        <dbReference type="ARBA" id="ARBA00023136"/>
    </source>
</evidence>
<evidence type="ECO:0000313" key="8">
    <source>
        <dbReference type="Proteomes" id="UP000188879"/>
    </source>
</evidence>
<protein>
    <recommendedName>
        <fullName evidence="6">NfeD-like C-terminal domain-containing protein</fullName>
    </recommendedName>
</protein>
<accession>A0A1V2H0N8</accession>
<keyword evidence="4 5" id="KW-0472">Membrane</keyword>
<keyword evidence="2 5" id="KW-0812">Transmembrane</keyword>
<gene>
    <name evidence="7" type="ORF">BKE38_16190</name>
</gene>
<dbReference type="Pfam" id="PF01957">
    <property type="entry name" value="NfeD"/>
    <property type="match status" value="1"/>
</dbReference>
<dbReference type="InterPro" id="IPR012340">
    <property type="entry name" value="NA-bd_OB-fold"/>
</dbReference>
<sequence length="135" mass="13985">MPEPWVLWLAGGLLLMAADLLIPGIFLVWVGAAAVGTGLLVLLAEPAFPVLVVVYILLLALGIFLSVRFFRPTPRAGGVNSPSSGLVGRPGLWQGAGRVRVGDSDWPARGGEALLPGSPVRVIGVEGMVLVVEPG</sequence>
<comment type="caution">
    <text evidence="7">The sequence shown here is derived from an EMBL/GenBank/DDBJ whole genome shotgun (WGS) entry which is preliminary data.</text>
</comment>
<keyword evidence="3 5" id="KW-1133">Transmembrane helix</keyword>
<name>A0A1V2H0N8_9PROT</name>
<dbReference type="Gene3D" id="2.40.50.140">
    <property type="entry name" value="Nucleic acid-binding proteins"/>
    <property type="match status" value="1"/>
</dbReference>
<evidence type="ECO:0000256" key="1">
    <source>
        <dbReference type="ARBA" id="ARBA00004141"/>
    </source>
</evidence>
<dbReference type="OrthoDB" id="9810336at2"/>
<evidence type="ECO:0000256" key="3">
    <source>
        <dbReference type="ARBA" id="ARBA00022989"/>
    </source>
</evidence>
<dbReference type="InterPro" id="IPR002810">
    <property type="entry name" value="NfeD-like_C"/>
</dbReference>
<dbReference type="AlphaFoldDB" id="A0A1V2H0N8"/>
<dbReference type="SUPFAM" id="SSF141322">
    <property type="entry name" value="NfeD domain-like"/>
    <property type="match status" value="1"/>
</dbReference>
<evidence type="ECO:0000313" key="7">
    <source>
        <dbReference type="EMBL" id="ONG51411.1"/>
    </source>
</evidence>